<dbReference type="HOGENOM" id="CLU_071689_0_0_6"/>
<keyword evidence="4 9" id="KW-0645">Protease</keyword>
<feature type="active site" description="Charge relay system" evidence="9">
    <location>
        <position position="154"/>
    </location>
</feature>
<reference evidence="10 11" key="1">
    <citation type="submission" date="2011-01" db="EMBL/GenBank/DDBJ databases">
        <authorList>
            <person name="Muzny D."/>
            <person name="Qin X."/>
            <person name="Deng J."/>
            <person name="Jiang H."/>
            <person name="Liu Y."/>
            <person name="Qu J."/>
            <person name="Song X.-Z."/>
            <person name="Zhang L."/>
            <person name="Thornton R."/>
            <person name="Coyle M."/>
            <person name="Francisco L."/>
            <person name="Jackson L."/>
            <person name="Javaid M."/>
            <person name="Korchina V."/>
            <person name="Kovar C."/>
            <person name="Mata R."/>
            <person name="Mathew T."/>
            <person name="Ngo R."/>
            <person name="Nguyen L."/>
            <person name="Nguyen N."/>
            <person name="Okwuonu G."/>
            <person name="Ongeri F."/>
            <person name="Pham C."/>
            <person name="Simmons D."/>
            <person name="Wilczek-Boney K."/>
            <person name="Hale W."/>
            <person name="Jakkamsetti A."/>
            <person name="Pham P."/>
            <person name="Ruth R."/>
            <person name="San Lucas F."/>
            <person name="Warren J."/>
            <person name="Zhang J."/>
            <person name="Zhao Z."/>
            <person name="Zhou C."/>
            <person name="Zhu D."/>
            <person name="Lee S."/>
            <person name="Bess C."/>
            <person name="Blankenburg K."/>
            <person name="Forbes L."/>
            <person name="Fu Q."/>
            <person name="Gubbala S."/>
            <person name="Hirani K."/>
            <person name="Jayaseelan J.C."/>
            <person name="Lara F."/>
            <person name="Munidasa M."/>
            <person name="Palculict T."/>
            <person name="Patil S."/>
            <person name="Pu L.-L."/>
            <person name="Saada N."/>
            <person name="Tang L."/>
            <person name="Weissenberger G."/>
            <person name="Zhu Y."/>
            <person name="Hemphill L."/>
            <person name="Shang Y."/>
            <person name="Youmans B."/>
            <person name="Ayvaz T."/>
            <person name="Ross M."/>
            <person name="Santibanez J."/>
            <person name="Aqrawi P."/>
            <person name="Gross S."/>
            <person name="Joshi V."/>
            <person name="Fowler G."/>
            <person name="Nazareth L."/>
            <person name="Reid J."/>
            <person name="Worley K."/>
            <person name="Petrosino J."/>
            <person name="Highlander S."/>
            <person name="Gibbs R."/>
        </authorList>
    </citation>
    <scope>NUCLEOTIDE SEQUENCE [LARGE SCALE GENOMIC DNA]</scope>
    <source>
        <strain evidence="10 11">ATCC 25976</strain>
    </source>
</reference>
<dbReference type="GO" id="GO:0005737">
    <property type="term" value="C:cytoplasm"/>
    <property type="evidence" value="ECO:0007669"/>
    <property type="project" value="UniProtKB-SubCell"/>
</dbReference>
<dbReference type="GO" id="GO:0016805">
    <property type="term" value="F:dipeptidase activity"/>
    <property type="evidence" value="ECO:0007669"/>
    <property type="project" value="UniProtKB-UniRule"/>
</dbReference>
<comment type="function">
    <text evidence="9">Hydrolyzes dipeptides containing N-terminal aspartate residues. May play a role in allowing the cell to use peptide aspartate to spare carbon otherwise required for the synthesis of the aspartate family of amino acids.</text>
</comment>
<evidence type="ECO:0000256" key="6">
    <source>
        <dbReference type="ARBA" id="ARBA00022825"/>
    </source>
</evidence>
<feature type="active site" description="Charge relay system" evidence="9">
    <location>
        <position position="191"/>
    </location>
</feature>
<organism evidence="10 11">
    <name type="scientific">Actinobacillus ureae ATCC 25976</name>
    <dbReference type="NCBI Taxonomy" id="887324"/>
    <lineage>
        <taxon>Bacteria</taxon>
        <taxon>Pseudomonadati</taxon>
        <taxon>Pseudomonadota</taxon>
        <taxon>Gammaproteobacteria</taxon>
        <taxon>Pasteurellales</taxon>
        <taxon>Pasteurellaceae</taxon>
        <taxon>Actinobacillus</taxon>
    </lineage>
</organism>
<dbReference type="EMBL" id="AEVG01000097">
    <property type="protein sequence ID" value="EFX91610.1"/>
    <property type="molecule type" value="Genomic_DNA"/>
</dbReference>
<dbReference type="CDD" id="cd03146">
    <property type="entry name" value="GAT1_Peptidase_E"/>
    <property type="match status" value="1"/>
</dbReference>
<dbReference type="GO" id="GO:0008236">
    <property type="term" value="F:serine-type peptidase activity"/>
    <property type="evidence" value="ECO:0007669"/>
    <property type="project" value="UniProtKB-KW"/>
</dbReference>
<evidence type="ECO:0000256" key="8">
    <source>
        <dbReference type="ARBA" id="ARBA00050239"/>
    </source>
</evidence>
<evidence type="ECO:0000256" key="3">
    <source>
        <dbReference type="ARBA" id="ARBA00022490"/>
    </source>
</evidence>
<sequence length="265" mass="29842">MISVKKVISYFCFLFLSQDNEARDLAKGESHMKNMLLMSGSKYKETAYLVHTLPWLAQFLADYKGKKVAFVPYAGVRRSFDEYEATVKNALQSLEVEIVSVHRGKQHRDLIEQADVIAVGGGNTFCLLKQMYEHNLLEVIRSKVNRGTPYFGWSAGANVAGSSIMTTNDIPITYPPSFNALNLFPHQINPHFISGKMQGHNGESREERLEEFLVVNPQAKVYALPEGTALHIQGEQTTVLGEQDILCFSEKMQLVRKAVNSTFNY</sequence>
<dbReference type="NCBIfam" id="NF003642">
    <property type="entry name" value="PRK05282.1"/>
    <property type="match status" value="1"/>
</dbReference>
<dbReference type="HAMAP" id="MF_00510">
    <property type="entry name" value="Peptidase_E"/>
    <property type="match status" value="1"/>
</dbReference>
<comment type="subcellular location">
    <subcellularLocation>
        <location evidence="1 9">Cytoplasm</location>
    </subcellularLocation>
</comment>
<dbReference type="InterPro" id="IPR023172">
    <property type="entry name" value="Peptidase_S51_dipeptidase-E"/>
</dbReference>
<dbReference type="Pfam" id="PF03575">
    <property type="entry name" value="Peptidase_S51"/>
    <property type="match status" value="1"/>
</dbReference>
<comment type="similarity">
    <text evidence="2 9">Belongs to the peptidase S51 family.</text>
</comment>
<dbReference type="InterPro" id="IPR005320">
    <property type="entry name" value="Peptidase_S51"/>
</dbReference>
<keyword evidence="11" id="KW-1185">Reference proteome</keyword>
<protein>
    <recommendedName>
        <fullName evidence="9">Peptidase E</fullName>
        <ecNumber evidence="9">3.4.13.21</ecNumber>
    </recommendedName>
    <alternativeName>
        <fullName evidence="9">Alpha-aspartyl dipeptidase</fullName>
    </alternativeName>
    <alternativeName>
        <fullName evidence="9">Asp-specific dipeptidase</fullName>
    </alternativeName>
    <alternativeName>
        <fullName evidence="9">Dipeptidase E</fullName>
    </alternativeName>
</protein>
<dbReference type="PANTHER" id="PTHR20842:SF0">
    <property type="entry name" value="ALPHA-ASPARTYL DIPEPTIDASE"/>
    <property type="match status" value="1"/>
</dbReference>
<dbReference type="MEROPS" id="S51.001"/>
<dbReference type="PANTHER" id="PTHR20842">
    <property type="entry name" value="PROTEASE S51 ALPHA-ASPARTYL DIPEPTIDASE"/>
    <property type="match status" value="1"/>
</dbReference>
<accession>E8KHQ2</accession>
<evidence type="ECO:0000256" key="1">
    <source>
        <dbReference type="ARBA" id="ARBA00004496"/>
    </source>
</evidence>
<keyword evidence="5 9" id="KW-0378">Hydrolase</keyword>
<dbReference type="FunFam" id="3.40.50.880:FF:000007">
    <property type="entry name" value="Peptidase E"/>
    <property type="match status" value="1"/>
</dbReference>
<evidence type="ECO:0000313" key="11">
    <source>
        <dbReference type="Proteomes" id="UP000005467"/>
    </source>
</evidence>
<evidence type="ECO:0000256" key="5">
    <source>
        <dbReference type="ARBA" id="ARBA00022801"/>
    </source>
</evidence>
<dbReference type="Proteomes" id="UP000005467">
    <property type="component" value="Unassembled WGS sequence"/>
</dbReference>
<dbReference type="InterPro" id="IPR029062">
    <property type="entry name" value="Class_I_gatase-like"/>
</dbReference>
<dbReference type="AlphaFoldDB" id="E8KHQ2"/>
<gene>
    <name evidence="9" type="primary">pepE</name>
    <name evidence="10" type="ORF">HMPREF0027_1369</name>
</gene>
<dbReference type="EC" id="3.4.13.21" evidence="9"/>
<evidence type="ECO:0000256" key="4">
    <source>
        <dbReference type="ARBA" id="ARBA00022670"/>
    </source>
</evidence>
<comment type="catalytic activity">
    <reaction evidence="8 9">
        <text>Dipeptidase E catalyzes the hydrolysis of dipeptides Asp-|-Xaa. It does not act on peptides with N-terminal Glu, Asn or Gln, nor does it cleave isoaspartyl peptides.</text>
        <dbReference type="EC" id="3.4.13.21"/>
    </reaction>
</comment>
<feature type="active site" description="Charge relay system" evidence="9">
    <location>
        <position position="169"/>
    </location>
</feature>
<proteinExistence type="inferred from homology"/>
<evidence type="ECO:0000256" key="7">
    <source>
        <dbReference type="ARBA" id="ARBA00022997"/>
    </source>
</evidence>
<keyword evidence="6 9" id="KW-0720">Serine protease</keyword>
<comment type="caution">
    <text evidence="10">The sequence shown here is derived from an EMBL/GenBank/DDBJ whole genome shotgun (WGS) entry which is preliminary data.</text>
</comment>
<dbReference type="SUPFAM" id="SSF52317">
    <property type="entry name" value="Class I glutamine amidotransferase-like"/>
    <property type="match status" value="1"/>
</dbReference>
<evidence type="ECO:0000256" key="9">
    <source>
        <dbReference type="HAMAP-Rule" id="MF_00510"/>
    </source>
</evidence>
<keyword evidence="3 9" id="KW-0963">Cytoplasm</keyword>
<dbReference type="GO" id="GO:0006508">
    <property type="term" value="P:proteolysis"/>
    <property type="evidence" value="ECO:0007669"/>
    <property type="project" value="UniProtKB-UniRule"/>
</dbReference>
<name>E8KHQ2_9PAST</name>
<evidence type="ECO:0000256" key="2">
    <source>
        <dbReference type="ARBA" id="ARBA00006534"/>
    </source>
</evidence>
<dbReference type="Gene3D" id="3.40.50.880">
    <property type="match status" value="1"/>
</dbReference>
<keyword evidence="7 9" id="KW-0224">Dipeptidase</keyword>
<evidence type="ECO:0000313" key="10">
    <source>
        <dbReference type="EMBL" id="EFX91610.1"/>
    </source>
</evidence>